<dbReference type="InterPro" id="IPR051393">
    <property type="entry name" value="ABC_transporter_permease"/>
</dbReference>
<dbReference type="SUPFAM" id="SSF161098">
    <property type="entry name" value="MetI-like"/>
    <property type="match status" value="1"/>
</dbReference>
<evidence type="ECO:0000313" key="11">
    <source>
        <dbReference type="Proteomes" id="UP000469185"/>
    </source>
</evidence>
<feature type="transmembrane region" description="Helical" evidence="7">
    <location>
        <begin position="121"/>
        <end position="142"/>
    </location>
</feature>
<gene>
    <name evidence="10" type="ORF">G1H11_15885</name>
</gene>
<evidence type="ECO:0000259" key="9">
    <source>
        <dbReference type="PROSITE" id="PS50928"/>
    </source>
</evidence>
<accession>A0A6N9YPD1</accession>
<evidence type="ECO:0000256" key="8">
    <source>
        <dbReference type="SAM" id="MobiDB-lite"/>
    </source>
</evidence>
<dbReference type="PANTHER" id="PTHR30193">
    <property type="entry name" value="ABC TRANSPORTER PERMEASE PROTEIN"/>
    <property type="match status" value="1"/>
</dbReference>
<comment type="similarity">
    <text evidence="7">Belongs to the binding-protein-dependent transport system permease family.</text>
</comment>
<dbReference type="Proteomes" id="UP000469185">
    <property type="component" value="Unassembled WGS sequence"/>
</dbReference>
<evidence type="ECO:0000256" key="2">
    <source>
        <dbReference type="ARBA" id="ARBA00022448"/>
    </source>
</evidence>
<dbReference type="AlphaFoldDB" id="A0A6N9YPD1"/>
<comment type="caution">
    <text evidence="10">The sequence shown here is derived from an EMBL/GenBank/DDBJ whole genome shotgun (WGS) entry which is preliminary data.</text>
</comment>
<keyword evidence="3" id="KW-1003">Cell membrane</keyword>
<protein>
    <submittedName>
        <fullName evidence="10">Sugar ABC transporter permease</fullName>
    </submittedName>
</protein>
<dbReference type="InterPro" id="IPR000515">
    <property type="entry name" value="MetI-like"/>
</dbReference>
<feature type="transmembrane region" description="Helical" evidence="7">
    <location>
        <begin position="61"/>
        <end position="80"/>
    </location>
</feature>
<feature type="transmembrane region" description="Helical" evidence="7">
    <location>
        <begin position="154"/>
        <end position="175"/>
    </location>
</feature>
<evidence type="ECO:0000256" key="3">
    <source>
        <dbReference type="ARBA" id="ARBA00022475"/>
    </source>
</evidence>
<feature type="region of interest" description="Disordered" evidence="8">
    <location>
        <begin position="1"/>
        <end position="48"/>
    </location>
</feature>
<feature type="domain" description="ABC transmembrane type-1" evidence="9">
    <location>
        <begin position="117"/>
        <end position="330"/>
    </location>
</feature>
<dbReference type="Pfam" id="PF00528">
    <property type="entry name" value="BPD_transp_1"/>
    <property type="match status" value="1"/>
</dbReference>
<dbReference type="EMBL" id="JAAGOB010000008">
    <property type="protein sequence ID" value="NED96790.1"/>
    <property type="molecule type" value="Genomic_DNA"/>
</dbReference>
<dbReference type="RefSeq" id="WP_163819569.1">
    <property type="nucleotide sequence ID" value="NZ_JAAGOB010000008.1"/>
</dbReference>
<dbReference type="GO" id="GO:0055085">
    <property type="term" value="P:transmembrane transport"/>
    <property type="evidence" value="ECO:0007669"/>
    <property type="project" value="InterPro"/>
</dbReference>
<keyword evidence="5 7" id="KW-1133">Transmembrane helix</keyword>
<name>A0A6N9YPD1_9ACTN</name>
<reference evidence="10 11" key="1">
    <citation type="submission" date="2020-02" db="EMBL/GenBank/DDBJ databases">
        <authorList>
            <person name="Li X.-J."/>
            <person name="Feng X.-M."/>
        </authorList>
    </citation>
    <scope>NUCLEOTIDE SEQUENCE [LARGE SCALE GENOMIC DNA]</scope>
    <source>
        <strain evidence="10 11">CGMCC 4.7225</strain>
    </source>
</reference>
<dbReference type="PANTHER" id="PTHR30193:SF37">
    <property type="entry name" value="INNER MEMBRANE ABC TRANSPORTER PERMEASE PROTEIN YCJO"/>
    <property type="match status" value="1"/>
</dbReference>
<evidence type="ECO:0000256" key="6">
    <source>
        <dbReference type="ARBA" id="ARBA00023136"/>
    </source>
</evidence>
<dbReference type="GO" id="GO:0005886">
    <property type="term" value="C:plasma membrane"/>
    <property type="evidence" value="ECO:0007669"/>
    <property type="project" value="UniProtKB-SubCell"/>
</dbReference>
<dbReference type="InterPro" id="IPR035906">
    <property type="entry name" value="MetI-like_sf"/>
</dbReference>
<sequence length="338" mass="37563">MPQQPGSDVPELTPVVDPTSPHPPSQRVDARLSRRRRASARPPGASRWRAQSNHPAIWTPWLYMLPGLALFAIFFVWPAAQAMQLAFYKYNGISAPVMIGTENFERMFNDPRFSEALVNSFLFLAGMIPLAVAVPLLLAVLVNQKIPGIQAFRLAIVMPVVVSMVAVAVTWKYVLDAQGILSWIVTSVGIADEPTAWLLSSDWALPCLIIIEGWKSMGIYMMIYLAGLQAIPADLYEAAQIDGAGIRHRLMKITVPLMIPYVAVTSTMAMLDAMQVFTSVYVMTRGGPQDSTMTLGYYVWSKAFEDYEFGYANAIALVLWAIMIILAVVNYQITKERR</sequence>
<evidence type="ECO:0000256" key="5">
    <source>
        <dbReference type="ARBA" id="ARBA00022989"/>
    </source>
</evidence>
<proteinExistence type="inferred from homology"/>
<keyword evidence="6 7" id="KW-0472">Membrane</keyword>
<dbReference type="CDD" id="cd06261">
    <property type="entry name" value="TM_PBP2"/>
    <property type="match status" value="1"/>
</dbReference>
<keyword evidence="11" id="KW-1185">Reference proteome</keyword>
<evidence type="ECO:0000256" key="4">
    <source>
        <dbReference type="ARBA" id="ARBA00022692"/>
    </source>
</evidence>
<keyword evidence="2 7" id="KW-0813">Transport</keyword>
<evidence type="ECO:0000256" key="1">
    <source>
        <dbReference type="ARBA" id="ARBA00004651"/>
    </source>
</evidence>
<keyword evidence="4 7" id="KW-0812">Transmembrane</keyword>
<comment type="subcellular location">
    <subcellularLocation>
        <location evidence="1 7">Cell membrane</location>
        <topology evidence="1 7">Multi-pass membrane protein</topology>
    </subcellularLocation>
</comment>
<dbReference type="Gene3D" id="1.10.3720.10">
    <property type="entry name" value="MetI-like"/>
    <property type="match status" value="1"/>
</dbReference>
<evidence type="ECO:0000313" key="10">
    <source>
        <dbReference type="EMBL" id="NED96790.1"/>
    </source>
</evidence>
<dbReference type="PROSITE" id="PS50928">
    <property type="entry name" value="ABC_TM1"/>
    <property type="match status" value="1"/>
</dbReference>
<feature type="transmembrane region" description="Helical" evidence="7">
    <location>
        <begin position="257"/>
        <end position="283"/>
    </location>
</feature>
<evidence type="ECO:0000256" key="7">
    <source>
        <dbReference type="RuleBase" id="RU363032"/>
    </source>
</evidence>
<feature type="transmembrane region" description="Helical" evidence="7">
    <location>
        <begin position="309"/>
        <end position="329"/>
    </location>
</feature>
<organism evidence="10 11">
    <name type="scientific">Phytoactinopolyspora alkaliphila</name>
    <dbReference type="NCBI Taxonomy" id="1783498"/>
    <lineage>
        <taxon>Bacteria</taxon>
        <taxon>Bacillati</taxon>
        <taxon>Actinomycetota</taxon>
        <taxon>Actinomycetes</taxon>
        <taxon>Jiangellales</taxon>
        <taxon>Jiangellaceae</taxon>
        <taxon>Phytoactinopolyspora</taxon>
    </lineage>
</organism>